<dbReference type="RefSeq" id="XP_036632461.1">
    <property type="nucleotide sequence ID" value="XM_036776442.1"/>
</dbReference>
<dbReference type="Pfam" id="PF21671">
    <property type="entry name" value="CPL1-like"/>
    <property type="match status" value="1"/>
</dbReference>
<keyword evidence="1" id="KW-0732">Signal</keyword>
<dbReference type="InterPro" id="IPR048661">
    <property type="entry name" value="CPL1-like"/>
</dbReference>
<evidence type="ECO:0000259" key="2">
    <source>
        <dbReference type="Pfam" id="PF21671"/>
    </source>
</evidence>
<proteinExistence type="predicted"/>
<dbReference type="SMART" id="SM01411">
    <property type="entry name" value="Ephrin_rec_like"/>
    <property type="match status" value="3"/>
</dbReference>
<dbReference type="GeneID" id="59376722"/>
<dbReference type="EMBL" id="JACETU010000004">
    <property type="protein sequence ID" value="KAF7431183.1"/>
    <property type="molecule type" value="Genomic_DNA"/>
</dbReference>
<evidence type="ECO:0000313" key="3">
    <source>
        <dbReference type="EMBL" id="KAF7431183.1"/>
    </source>
</evidence>
<dbReference type="VEuPathDB" id="FungiDB:PC9H_006904"/>
<organism evidence="3 4">
    <name type="scientific">Pleurotus ostreatus</name>
    <name type="common">Oyster mushroom</name>
    <name type="synonym">White-rot fungus</name>
    <dbReference type="NCBI Taxonomy" id="5322"/>
    <lineage>
        <taxon>Eukaryota</taxon>
        <taxon>Fungi</taxon>
        <taxon>Dikarya</taxon>
        <taxon>Basidiomycota</taxon>
        <taxon>Agaricomycotina</taxon>
        <taxon>Agaricomycetes</taxon>
        <taxon>Agaricomycetidae</taxon>
        <taxon>Agaricales</taxon>
        <taxon>Pleurotineae</taxon>
        <taxon>Pleurotaceae</taxon>
        <taxon>Pleurotus</taxon>
    </lineage>
</organism>
<dbReference type="Gene3D" id="2.10.50.10">
    <property type="entry name" value="Tumor Necrosis Factor Receptor, subunit A, domain 2"/>
    <property type="match status" value="2"/>
</dbReference>
<dbReference type="InterPro" id="IPR009030">
    <property type="entry name" value="Growth_fac_rcpt_cys_sf"/>
</dbReference>
<feature type="chain" id="PRO_5034022219" description="Protein CPL1-like domain-containing protein" evidence="1">
    <location>
        <begin position="26"/>
        <end position="314"/>
    </location>
</feature>
<gene>
    <name evidence="3" type="ORF">PC9H_006904</name>
</gene>
<dbReference type="OrthoDB" id="439917at2759"/>
<dbReference type="SUPFAM" id="SSF57184">
    <property type="entry name" value="Growth factor receptor domain"/>
    <property type="match status" value="1"/>
</dbReference>
<dbReference type="PANTHER" id="PTHR46967:SF2">
    <property type="entry name" value="SUSHI, VON WILLEBRAND FACTOR TYPE A, EGF AND PENTRAXIN DOMAIN-CONTAINING PROTEIN 1-LIKE"/>
    <property type="match status" value="1"/>
</dbReference>
<comment type="caution">
    <text evidence="3">The sequence shown here is derived from an EMBL/GenBank/DDBJ whole genome shotgun (WGS) entry which is preliminary data.</text>
</comment>
<evidence type="ECO:0000313" key="4">
    <source>
        <dbReference type="Proteomes" id="UP000623687"/>
    </source>
</evidence>
<accession>A0A8H6ZX37</accession>
<keyword evidence="4" id="KW-1185">Reference proteome</keyword>
<name>A0A8H6ZX37_PLEOS</name>
<evidence type="ECO:0000256" key="1">
    <source>
        <dbReference type="SAM" id="SignalP"/>
    </source>
</evidence>
<dbReference type="PANTHER" id="PTHR46967">
    <property type="entry name" value="INSULIN-LIKE GROWTH FACTOR BINDING PROTEIN,N-TERMINAL"/>
    <property type="match status" value="1"/>
</dbReference>
<protein>
    <recommendedName>
        <fullName evidence="2">Protein CPL1-like domain-containing protein</fullName>
    </recommendedName>
</protein>
<dbReference type="Proteomes" id="UP000623687">
    <property type="component" value="Unassembled WGS sequence"/>
</dbReference>
<sequence>MTSFSFTSWLTCAVVIINFLTLAEAANCAPGTYLSGTACLQCEAGSYTKEYNQRSCTKARAGYYIPNAGATTETPCIRGTYSATQGSTSCLSCPAGSMCPSDALANPQKCSPGRYSTGGAVECTWCSPGTFNSVQGATGCCACCAGWFNNNPSLTNCQKCSNQYPYSTPGATSCTASMGLYAPVSSCSMSGRNCRNQVPVRRSEPGIPTCHTSRERACPVYKINNGVRTQVGYKCQFVLNDLWSCGGCPSDDSDGFSGKDCTEIPNVDSVECIKGQCVRGADGVALSLKDPNSSAAEGLVAQGFHAFHVKSWRH</sequence>
<feature type="domain" description="Protein CPL1-like" evidence="2">
    <location>
        <begin position="233"/>
        <end position="278"/>
    </location>
</feature>
<feature type="signal peptide" evidence="1">
    <location>
        <begin position="1"/>
        <end position="25"/>
    </location>
</feature>
<reference evidence="3" key="1">
    <citation type="submission" date="2019-07" db="EMBL/GenBank/DDBJ databases">
        <authorList>
            <person name="Palmer J.M."/>
        </authorList>
    </citation>
    <scope>NUCLEOTIDE SEQUENCE</scope>
    <source>
        <strain evidence="3">PC9</strain>
    </source>
</reference>
<dbReference type="AlphaFoldDB" id="A0A8H6ZX37"/>